<evidence type="ECO:0000313" key="3">
    <source>
        <dbReference type="Proteomes" id="UP001230685"/>
    </source>
</evidence>
<reference evidence="2 3" key="1">
    <citation type="submission" date="2023-07" db="EMBL/GenBank/DDBJ databases">
        <authorList>
            <person name="Kim M.K."/>
        </authorList>
    </citation>
    <scope>NUCLEOTIDE SEQUENCE [LARGE SCALE GENOMIC DNA]</scope>
    <source>
        <strain evidence="2 3">KR1UV-12</strain>
    </source>
</reference>
<proteinExistence type="predicted"/>
<feature type="compositionally biased region" description="Pro residues" evidence="1">
    <location>
        <begin position="81"/>
        <end position="104"/>
    </location>
</feature>
<evidence type="ECO:0000256" key="1">
    <source>
        <dbReference type="SAM" id="MobiDB-lite"/>
    </source>
</evidence>
<organism evidence="2 3">
    <name type="scientific">Sphingomonas aurea</name>
    <dbReference type="NCBI Taxonomy" id="3063994"/>
    <lineage>
        <taxon>Bacteria</taxon>
        <taxon>Pseudomonadati</taxon>
        <taxon>Pseudomonadota</taxon>
        <taxon>Alphaproteobacteria</taxon>
        <taxon>Sphingomonadales</taxon>
        <taxon>Sphingomonadaceae</taxon>
        <taxon>Sphingomonas</taxon>
    </lineage>
</organism>
<accession>A0ABT9EJ23</accession>
<feature type="compositionally biased region" description="Pro residues" evidence="1">
    <location>
        <begin position="54"/>
        <end position="72"/>
    </location>
</feature>
<dbReference type="EMBL" id="JAUUDS010000002">
    <property type="protein sequence ID" value="MDP1026949.1"/>
    <property type="molecule type" value="Genomic_DNA"/>
</dbReference>
<protein>
    <submittedName>
        <fullName evidence="2">Uncharacterized protein</fullName>
    </submittedName>
</protein>
<dbReference type="Proteomes" id="UP001230685">
    <property type="component" value="Unassembled WGS sequence"/>
</dbReference>
<name>A0ABT9EJ23_9SPHN</name>
<dbReference type="RefSeq" id="WP_305172581.1">
    <property type="nucleotide sequence ID" value="NZ_JAUUDS010000002.1"/>
</dbReference>
<evidence type="ECO:0000313" key="2">
    <source>
        <dbReference type="EMBL" id="MDP1026949.1"/>
    </source>
</evidence>
<keyword evidence="3" id="KW-1185">Reference proteome</keyword>
<sequence>MTNPDAVARDMERIFGRAAAPRLATARRGSAPAWVAAAAALVATGVLVGTPAPRTAPPPPPAPRVIVPPPLPALVTAVSQPKPPQPTPAPPPPVGRRKPAPPPRIGAQEAPHLTGEALRRALAEDVVITRRLNEEALARQSADTAR</sequence>
<feature type="region of interest" description="Disordered" evidence="1">
    <location>
        <begin position="49"/>
        <end position="114"/>
    </location>
</feature>
<comment type="caution">
    <text evidence="2">The sequence shown here is derived from an EMBL/GenBank/DDBJ whole genome shotgun (WGS) entry which is preliminary data.</text>
</comment>
<gene>
    <name evidence="2" type="ORF">Q5H91_06980</name>
</gene>